<dbReference type="CDD" id="cd17546">
    <property type="entry name" value="REC_hyHK_CKI1_RcsC-like"/>
    <property type="match status" value="1"/>
</dbReference>
<dbReference type="PRINTS" id="PR00344">
    <property type="entry name" value="BCTRLSENSOR"/>
</dbReference>
<feature type="coiled-coil region" evidence="16">
    <location>
        <begin position="177"/>
        <end position="212"/>
    </location>
</feature>
<evidence type="ECO:0000256" key="10">
    <source>
        <dbReference type="ARBA" id="ARBA00022840"/>
    </source>
</evidence>
<comment type="catalytic activity">
    <reaction evidence="1">
        <text>ATP + protein L-histidine = ADP + protein N-phospho-L-histidine.</text>
        <dbReference type="EC" id="2.7.13.3"/>
    </reaction>
</comment>
<dbReference type="Gene3D" id="3.40.50.2300">
    <property type="match status" value="1"/>
</dbReference>
<dbReference type="InterPro" id="IPR036641">
    <property type="entry name" value="HPT_dom_sf"/>
</dbReference>
<proteinExistence type="predicted"/>
<dbReference type="InterPro" id="IPR001789">
    <property type="entry name" value="Sig_transdc_resp-reg_receiver"/>
</dbReference>
<dbReference type="PROSITE" id="PS50109">
    <property type="entry name" value="HIS_KIN"/>
    <property type="match status" value="1"/>
</dbReference>
<dbReference type="GO" id="GO:0000155">
    <property type="term" value="F:phosphorelay sensor kinase activity"/>
    <property type="evidence" value="ECO:0007669"/>
    <property type="project" value="InterPro"/>
</dbReference>
<gene>
    <name evidence="21" type="ORF">JFN93_09740</name>
</gene>
<dbReference type="InterPro" id="IPR036890">
    <property type="entry name" value="HATPase_C_sf"/>
</dbReference>
<reference evidence="21" key="1">
    <citation type="submission" date="2020-12" db="EMBL/GenBank/DDBJ databases">
        <title>Geomonas sp. Red875, isolated from river sediment.</title>
        <authorList>
            <person name="Xu Z."/>
            <person name="Zhang Z."/>
            <person name="Masuda Y."/>
            <person name="Itoh H."/>
            <person name="Senoo K."/>
        </authorList>
    </citation>
    <scope>NUCLEOTIDE SEQUENCE</scope>
    <source>
        <strain evidence="21">Red875</strain>
    </source>
</reference>
<protein>
    <recommendedName>
        <fullName evidence="3">histidine kinase</fullName>
        <ecNumber evidence="3">2.7.13.3</ecNumber>
    </recommendedName>
</protein>
<keyword evidence="9" id="KW-0418">Kinase</keyword>
<evidence type="ECO:0000256" key="13">
    <source>
        <dbReference type="ARBA" id="ARBA00023136"/>
    </source>
</evidence>
<dbReference type="SUPFAM" id="SSF47384">
    <property type="entry name" value="Homodimeric domain of signal transducing histidine kinase"/>
    <property type="match status" value="1"/>
</dbReference>
<keyword evidence="7" id="KW-0812">Transmembrane</keyword>
<evidence type="ECO:0000256" key="5">
    <source>
        <dbReference type="ARBA" id="ARBA00022553"/>
    </source>
</evidence>
<dbReference type="CDD" id="cd00088">
    <property type="entry name" value="HPT"/>
    <property type="match status" value="1"/>
</dbReference>
<keyword evidence="11" id="KW-1133">Transmembrane helix</keyword>
<evidence type="ECO:0000256" key="4">
    <source>
        <dbReference type="ARBA" id="ARBA00022475"/>
    </source>
</evidence>
<dbReference type="SUPFAM" id="SSF47226">
    <property type="entry name" value="Histidine-containing phosphotransfer domain, HPT domain"/>
    <property type="match status" value="1"/>
</dbReference>
<dbReference type="AlphaFoldDB" id="A0A8J7JFD6"/>
<evidence type="ECO:0000256" key="3">
    <source>
        <dbReference type="ARBA" id="ARBA00012438"/>
    </source>
</evidence>
<keyword evidence="5 15" id="KW-0597">Phosphoprotein</keyword>
<evidence type="ECO:0000256" key="7">
    <source>
        <dbReference type="ARBA" id="ARBA00022692"/>
    </source>
</evidence>
<feature type="domain" description="Histidine kinase" evidence="18">
    <location>
        <begin position="222"/>
        <end position="443"/>
    </location>
</feature>
<organism evidence="21 22">
    <name type="scientific">Geomesophilobacter sediminis</name>
    <dbReference type="NCBI Taxonomy" id="2798584"/>
    <lineage>
        <taxon>Bacteria</taxon>
        <taxon>Pseudomonadati</taxon>
        <taxon>Thermodesulfobacteriota</taxon>
        <taxon>Desulfuromonadia</taxon>
        <taxon>Geobacterales</taxon>
        <taxon>Geobacteraceae</taxon>
        <taxon>Geomesophilobacter</taxon>
    </lineage>
</organism>
<keyword evidence="10" id="KW-0067">ATP-binding</keyword>
<dbReference type="GO" id="GO:0005886">
    <property type="term" value="C:plasma membrane"/>
    <property type="evidence" value="ECO:0007669"/>
    <property type="project" value="UniProtKB-SubCell"/>
</dbReference>
<accession>A0A8J7JFD6</accession>
<dbReference type="EMBL" id="JAEMHM010000007">
    <property type="protein sequence ID" value="MBJ6724989.1"/>
    <property type="molecule type" value="Genomic_DNA"/>
</dbReference>
<keyword evidence="8" id="KW-0547">Nucleotide-binding</keyword>
<evidence type="ECO:0000259" key="19">
    <source>
        <dbReference type="PROSITE" id="PS50110"/>
    </source>
</evidence>
<evidence type="ECO:0000256" key="15">
    <source>
        <dbReference type="PROSITE-ProRule" id="PRU00169"/>
    </source>
</evidence>
<feature type="domain" description="Response regulatory" evidence="19">
    <location>
        <begin position="465"/>
        <end position="584"/>
    </location>
</feature>
<dbReference type="Gene3D" id="1.10.287.130">
    <property type="match status" value="1"/>
</dbReference>
<dbReference type="Pfam" id="PF02518">
    <property type="entry name" value="HATPase_c"/>
    <property type="match status" value="1"/>
</dbReference>
<dbReference type="SUPFAM" id="SSF55874">
    <property type="entry name" value="ATPase domain of HSP90 chaperone/DNA topoisomerase II/histidine kinase"/>
    <property type="match status" value="1"/>
</dbReference>
<evidence type="ECO:0000256" key="1">
    <source>
        <dbReference type="ARBA" id="ARBA00000085"/>
    </source>
</evidence>
<dbReference type="InterPro" id="IPR004358">
    <property type="entry name" value="Sig_transdc_His_kin-like_C"/>
</dbReference>
<feature type="modified residue" description="4-aspartylphosphate" evidence="15">
    <location>
        <position position="515"/>
    </location>
</feature>
<dbReference type="SMART" id="SM00387">
    <property type="entry name" value="HATPase_c"/>
    <property type="match status" value="1"/>
</dbReference>
<dbReference type="FunFam" id="3.30.565.10:FF:000010">
    <property type="entry name" value="Sensor histidine kinase RcsC"/>
    <property type="match status" value="1"/>
</dbReference>
<evidence type="ECO:0000256" key="12">
    <source>
        <dbReference type="ARBA" id="ARBA00023012"/>
    </source>
</evidence>
<dbReference type="Gene3D" id="3.30.565.10">
    <property type="entry name" value="Histidine kinase-like ATPase, C-terminal domain"/>
    <property type="match status" value="1"/>
</dbReference>
<dbReference type="Pfam" id="PF00512">
    <property type="entry name" value="HisKA"/>
    <property type="match status" value="1"/>
</dbReference>
<dbReference type="Gene3D" id="1.20.120.160">
    <property type="entry name" value="HPT domain"/>
    <property type="match status" value="1"/>
</dbReference>
<dbReference type="Pfam" id="PF01627">
    <property type="entry name" value="Hpt"/>
    <property type="match status" value="1"/>
</dbReference>
<evidence type="ECO:0000256" key="8">
    <source>
        <dbReference type="ARBA" id="ARBA00022741"/>
    </source>
</evidence>
<dbReference type="Proteomes" id="UP000636888">
    <property type="component" value="Unassembled WGS sequence"/>
</dbReference>
<dbReference type="Pfam" id="PF00072">
    <property type="entry name" value="Response_reg"/>
    <property type="match status" value="1"/>
</dbReference>
<dbReference type="InterPro" id="IPR003594">
    <property type="entry name" value="HATPase_dom"/>
</dbReference>
<dbReference type="SUPFAM" id="SSF52172">
    <property type="entry name" value="CheY-like"/>
    <property type="match status" value="1"/>
</dbReference>
<dbReference type="CDD" id="cd16922">
    <property type="entry name" value="HATPase_EvgS-ArcB-TorS-like"/>
    <property type="match status" value="1"/>
</dbReference>
<name>A0A8J7JFD6_9BACT</name>
<dbReference type="SMART" id="SM00073">
    <property type="entry name" value="HPT"/>
    <property type="match status" value="1"/>
</dbReference>
<evidence type="ECO:0000313" key="22">
    <source>
        <dbReference type="Proteomes" id="UP000636888"/>
    </source>
</evidence>
<dbReference type="PROSITE" id="PS50894">
    <property type="entry name" value="HPT"/>
    <property type="match status" value="1"/>
</dbReference>
<evidence type="ECO:0000259" key="20">
    <source>
        <dbReference type="PROSITE" id="PS50894"/>
    </source>
</evidence>
<evidence type="ECO:0000259" key="18">
    <source>
        <dbReference type="PROSITE" id="PS50109"/>
    </source>
</evidence>
<dbReference type="PANTHER" id="PTHR45339">
    <property type="entry name" value="HYBRID SIGNAL TRANSDUCTION HISTIDINE KINASE J"/>
    <property type="match status" value="1"/>
</dbReference>
<keyword evidence="4" id="KW-1003">Cell membrane</keyword>
<dbReference type="EC" id="2.7.13.3" evidence="3"/>
<dbReference type="InterPro" id="IPR003661">
    <property type="entry name" value="HisK_dim/P_dom"/>
</dbReference>
<dbReference type="PROSITE" id="PS50110">
    <property type="entry name" value="RESPONSE_REGULATORY"/>
    <property type="match status" value="1"/>
</dbReference>
<evidence type="ECO:0000256" key="16">
    <source>
        <dbReference type="SAM" id="Coils"/>
    </source>
</evidence>
<dbReference type="InterPro" id="IPR008207">
    <property type="entry name" value="Sig_transdc_His_kin_Hpt_dom"/>
</dbReference>
<feature type="region of interest" description="Disordered" evidence="17">
    <location>
        <begin position="587"/>
        <end position="606"/>
    </location>
</feature>
<evidence type="ECO:0000256" key="11">
    <source>
        <dbReference type="ARBA" id="ARBA00022989"/>
    </source>
</evidence>
<dbReference type="PANTHER" id="PTHR45339:SF1">
    <property type="entry name" value="HYBRID SIGNAL TRANSDUCTION HISTIDINE KINASE J"/>
    <property type="match status" value="1"/>
</dbReference>
<dbReference type="CDD" id="cd00082">
    <property type="entry name" value="HisKA"/>
    <property type="match status" value="1"/>
</dbReference>
<dbReference type="SMART" id="SM00448">
    <property type="entry name" value="REC"/>
    <property type="match status" value="1"/>
</dbReference>
<dbReference type="SMART" id="SM00388">
    <property type="entry name" value="HisKA"/>
    <property type="match status" value="1"/>
</dbReference>
<dbReference type="GO" id="GO:0005524">
    <property type="term" value="F:ATP binding"/>
    <property type="evidence" value="ECO:0007669"/>
    <property type="project" value="UniProtKB-KW"/>
</dbReference>
<evidence type="ECO:0000256" key="17">
    <source>
        <dbReference type="SAM" id="MobiDB-lite"/>
    </source>
</evidence>
<keyword evidence="12" id="KW-0902">Two-component regulatory system</keyword>
<evidence type="ECO:0000256" key="9">
    <source>
        <dbReference type="ARBA" id="ARBA00022777"/>
    </source>
</evidence>
<comment type="caution">
    <text evidence="21">The sequence shown here is derived from an EMBL/GenBank/DDBJ whole genome shotgun (WGS) entry which is preliminary data.</text>
</comment>
<keyword evidence="16" id="KW-0175">Coiled coil</keyword>
<keyword evidence="13" id="KW-0472">Membrane</keyword>
<keyword evidence="6" id="KW-0808">Transferase</keyword>
<feature type="modified residue" description="Phosphohistidine" evidence="14">
    <location>
        <position position="662"/>
    </location>
</feature>
<evidence type="ECO:0000313" key="21">
    <source>
        <dbReference type="EMBL" id="MBJ6724989.1"/>
    </source>
</evidence>
<dbReference type="RefSeq" id="WP_199383884.1">
    <property type="nucleotide sequence ID" value="NZ_JAEMHM010000007.1"/>
</dbReference>
<keyword evidence="22" id="KW-1185">Reference proteome</keyword>
<dbReference type="InterPro" id="IPR011006">
    <property type="entry name" value="CheY-like_superfamily"/>
</dbReference>
<dbReference type="InterPro" id="IPR005467">
    <property type="entry name" value="His_kinase_dom"/>
</dbReference>
<evidence type="ECO:0000256" key="14">
    <source>
        <dbReference type="PROSITE-ProRule" id="PRU00110"/>
    </source>
</evidence>
<dbReference type="InterPro" id="IPR036097">
    <property type="entry name" value="HisK_dim/P_sf"/>
</dbReference>
<comment type="subcellular location">
    <subcellularLocation>
        <location evidence="2">Cell membrane</location>
        <topology evidence="2">Multi-pass membrane protein</topology>
    </subcellularLocation>
</comment>
<evidence type="ECO:0000256" key="2">
    <source>
        <dbReference type="ARBA" id="ARBA00004651"/>
    </source>
</evidence>
<feature type="domain" description="HPt" evidence="20">
    <location>
        <begin position="623"/>
        <end position="716"/>
    </location>
</feature>
<evidence type="ECO:0000256" key="6">
    <source>
        <dbReference type="ARBA" id="ARBA00022679"/>
    </source>
</evidence>
<dbReference type="FunFam" id="1.10.287.130:FF:000003">
    <property type="entry name" value="Histidine kinase"/>
    <property type="match status" value="1"/>
</dbReference>
<sequence>MTTNRTEESRIALLQERVNFLEESNLNYLRTLDVVTACSELQSDVYRDKDPSFVLKAMFEQLQRLFPFSGQAMYTVSPSSEFVLTVCEPFSMGGWLQNEINAKIEDGTFAWALNQNHPVIVPTLSGEDTLLLHVLATNSRIRGMYAGILGTGHLQTEVSSLNALSTILIYTAYAVENAELTEMLKEHMQNLENRVQQRTRELEAALVRAEEATRAKSVFLANMSHEIRTPLNGVLGLARILMDTRLNQEQKGYLESLNVSAENLLCIINEILDLSKIEAGKVALESTDFPLRDFLVKSMRPFELRGREKGLAVQLALDDRVPPHVTGDQVRLGQILTNLVGNALKFTSHGSITVSCQLEGIEAGRAALTFSVIDTGIGIPEHAISKIFEKFSQADSSTTRLYGGTGLGLSISKNLVELMGGELAVESREGVGSTFHFTITLPIAAAPETTAEEEGELVGELRPLRILVADDVPLNQLITEKFLSKTGSHLIDCAGNGREAVEKWAAGSYDLVFMDVQMPEMDGLEASRRIREAERQRGGRVHICAMTANAMKEDGDICRQAGMDSYLSKPVQEKDLVAVVRKVAGGKEPSPVAQHHPEPEKALPPSDVEVFDRDDLLERLDGAEDLLAKFLRMFIESIDEMLPELERAVREMDPTAIHFRAHTIAGSAANISASQIRDLARDMEYRAKGGDLAETPSLLAQLEEAFGRFRGMVAHEVPEG</sequence>